<dbReference type="AlphaFoldDB" id="A0A0R1USQ8"/>
<protein>
    <submittedName>
        <fullName evidence="1">Transcriptional regulator</fullName>
    </submittedName>
</protein>
<dbReference type="InterPro" id="IPR036390">
    <property type="entry name" value="WH_DNA-bd_sf"/>
</dbReference>
<proteinExistence type="predicted"/>
<accession>A0A0R1USQ8</accession>
<evidence type="ECO:0000313" key="2">
    <source>
        <dbReference type="Proteomes" id="UP000051084"/>
    </source>
</evidence>
<dbReference type="PANTHER" id="PTHR30595:SF6">
    <property type="entry name" value="SCHLAFEN ALBA-2 DOMAIN-CONTAINING PROTEIN"/>
    <property type="match status" value="1"/>
</dbReference>
<gene>
    <name evidence="1" type="ORF">FC21_GL000441</name>
</gene>
<dbReference type="PANTHER" id="PTHR30595">
    <property type="entry name" value="GLPR-RELATED TRANSCRIPTIONAL REPRESSOR"/>
    <property type="match status" value="1"/>
</dbReference>
<dbReference type="Proteomes" id="UP000051084">
    <property type="component" value="Unassembled WGS sequence"/>
</dbReference>
<evidence type="ECO:0000313" key="1">
    <source>
        <dbReference type="EMBL" id="KRL96233.1"/>
    </source>
</evidence>
<dbReference type="STRING" id="417373.GCA_001570685_01531"/>
<dbReference type="Gene3D" id="3.30.565.60">
    <property type="match status" value="1"/>
</dbReference>
<sequence length="267" mass="30426">MLNKSNVYNNAELLVSDQNPIITKLAIYDGTTVMNFKDKREFSGPLTTQLDELMYFIDLNNHTKIKIDGSLQRHEVRDYPVTAIRESIVNAFAHRDYLLHSTIKVEIFDDRMEILSPGGIPDGLTLEEVKTGMTAVRNPQLVHILDKLKYIENYGTGIRRIYESYQQTIKSPEFSVNQNSFKVTLPNINWNHPVQIKPIVVQNGRRVTENDVLSLLSQHQQLTNKQIQATLGISPYHARKLLLGLIQQGKVVKLGASVNTVYQKLNN</sequence>
<dbReference type="SUPFAM" id="SSF46785">
    <property type="entry name" value="Winged helix' DNA-binding domain"/>
    <property type="match status" value="1"/>
</dbReference>
<dbReference type="RefSeq" id="WP_054654026.1">
    <property type="nucleotide sequence ID" value="NZ_AZGC01000011.1"/>
</dbReference>
<dbReference type="PATRIC" id="fig|1423742.4.peg.459"/>
<name>A0A0R1USQ8_9LACO</name>
<dbReference type="Pfam" id="PF13749">
    <property type="entry name" value="HATPase_c_4"/>
    <property type="match status" value="1"/>
</dbReference>
<comment type="caution">
    <text evidence="1">The sequence shown here is derived from an EMBL/GenBank/DDBJ whole genome shotgun (WGS) entry which is preliminary data.</text>
</comment>
<keyword evidence="2" id="KW-1185">Reference proteome</keyword>
<reference evidence="1 2" key="1">
    <citation type="journal article" date="2015" name="Genome Announc.">
        <title>Expanding the biotechnology potential of lactobacilli through comparative genomics of 213 strains and associated genera.</title>
        <authorList>
            <person name="Sun Z."/>
            <person name="Harris H.M."/>
            <person name="McCann A."/>
            <person name="Guo C."/>
            <person name="Argimon S."/>
            <person name="Zhang W."/>
            <person name="Yang X."/>
            <person name="Jeffery I.B."/>
            <person name="Cooney J.C."/>
            <person name="Kagawa T.F."/>
            <person name="Liu W."/>
            <person name="Song Y."/>
            <person name="Salvetti E."/>
            <person name="Wrobel A."/>
            <person name="Rasinkangas P."/>
            <person name="Parkhill J."/>
            <person name="Rea M.C."/>
            <person name="O'Sullivan O."/>
            <person name="Ritari J."/>
            <person name="Douillard F.P."/>
            <person name="Paul Ross R."/>
            <person name="Yang R."/>
            <person name="Briner A.E."/>
            <person name="Felis G.E."/>
            <person name="de Vos W.M."/>
            <person name="Barrangou R."/>
            <person name="Klaenhammer T.R."/>
            <person name="Caufield P.W."/>
            <person name="Cui Y."/>
            <person name="Zhang H."/>
            <person name="O'Toole P.W."/>
        </authorList>
    </citation>
    <scope>NUCLEOTIDE SEQUENCE [LARGE SCALE GENOMIC DNA]</scope>
    <source>
        <strain evidence="1 2">DSM 18793</strain>
    </source>
</reference>
<dbReference type="Gene3D" id="1.10.10.10">
    <property type="entry name" value="Winged helix-like DNA-binding domain superfamily/Winged helix DNA-binding domain"/>
    <property type="match status" value="1"/>
</dbReference>
<dbReference type="EMBL" id="AZGC01000011">
    <property type="protein sequence ID" value="KRL96233.1"/>
    <property type="molecule type" value="Genomic_DNA"/>
</dbReference>
<dbReference type="InterPro" id="IPR036388">
    <property type="entry name" value="WH-like_DNA-bd_sf"/>
</dbReference>
<dbReference type="InterPro" id="IPR038475">
    <property type="entry name" value="RecG_C_sf"/>
</dbReference>
<organism evidence="1 2">
    <name type="scientific">Limosilactobacillus equigenerosi DSM 18793 = JCM 14505</name>
    <dbReference type="NCBI Taxonomy" id="1423742"/>
    <lineage>
        <taxon>Bacteria</taxon>
        <taxon>Bacillati</taxon>
        <taxon>Bacillota</taxon>
        <taxon>Bacilli</taxon>
        <taxon>Lactobacillales</taxon>
        <taxon>Lactobacillaceae</taxon>
        <taxon>Limosilactobacillus</taxon>
    </lineage>
</organism>